<dbReference type="EMBL" id="JACZHT010000004">
    <property type="protein sequence ID" value="MBE1237328.1"/>
    <property type="molecule type" value="Genomic_DNA"/>
</dbReference>
<evidence type="ECO:0000313" key="1">
    <source>
        <dbReference type="EMBL" id="MBE1237328.1"/>
    </source>
</evidence>
<dbReference type="RefSeq" id="WP_192534340.1">
    <property type="nucleotide sequence ID" value="NZ_JACZHT010000004.1"/>
</dbReference>
<dbReference type="PANTHER" id="PTHR21485">
    <property type="entry name" value="HAD SUPERFAMILY MEMBERS CMAS AND KDSC"/>
    <property type="match status" value="1"/>
</dbReference>
<keyword evidence="1" id="KW-0548">Nucleotidyltransferase</keyword>
<keyword evidence="2" id="KW-1185">Reference proteome</keyword>
<dbReference type="GO" id="GO:0008781">
    <property type="term" value="F:N-acylneuraminate cytidylyltransferase activity"/>
    <property type="evidence" value="ECO:0007669"/>
    <property type="project" value="TreeGrafter"/>
</dbReference>
<dbReference type="NCBIfam" id="TIGR03584">
    <property type="entry name" value="PseF"/>
    <property type="match status" value="1"/>
</dbReference>
<dbReference type="Proteomes" id="UP000631034">
    <property type="component" value="Unassembled WGS sequence"/>
</dbReference>
<dbReference type="Gene3D" id="3.90.550.10">
    <property type="entry name" value="Spore Coat Polysaccharide Biosynthesis Protein SpsA, Chain A"/>
    <property type="match status" value="1"/>
</dbReference>
<dbReference type="CDD" id="cd02513">
    <property type="entry name" value="CMP-NeuAc_Synthase"/>
    <property type="match status" value="1"/>
</dbReference>
<comment type="caution">
    <text evidence="1">The sequence shown here is derived from an EMBL/GenBank/DDBJ whole genome shotgun (WGS) entry which is preliminary data.</text>
</comment>
<sequence>MSAIAIITARGGSKRIPRKNIRPFLGRPMIAWPIGAALESGVFDRVVVSTDDPDIAAVARAAGAEVPALRPSDLADDYAPAHKAARHMLELLRETDPAIRHFCHIYPTAPLLSADLLRQGMERLRGGGFRSLWAVVPVPYPVFQLMGASGSGSLYRLFPDDKAAMRSQDMPQSYVDVGQAYFFEVDHFLEHELALGEHTGLIEVPPDSAVDIDTEEDWIRAERIATRLAAEG</sequence>
<evidence type="ECO:0000313" key="2">
    <source>
        <dbReference type="Proteomes" id="UP000631034"/>
    </source>
</evidence>
<reference evidence="1" key="1">
    <citation type="submission" date="2020-10" db="EMBL/GenBank/DDBJ databases">
        <title>Genome sequence of the unusual species of purple photosynthetic bacteria, Phaeovibrio sulfidiphilus DSM 23193, type strain.</title>
        <authorList>
            <person name="Kyndt J.A."/>
            <person name="Meyer T.E."/>
        </authorList>
    </citation>
    <scope>NUCLEOTIDE SEQUENCE</scope>
    <source>
        <strain evidence="1">DSM 23193</strain>
    </source>
</reference>
<dbReference type="PANTHER" id="PTHR21485:SF6">
    <property type="entry name" value="N-ACYLNEURAMINATE CYTIDYLYLTRANSFERASE-RELATED"/>
    <property type="match status" value="1"/>
</dbReference>
<gene>
    <name evidence="1" type="primary">pseF</name>
    <name evidence="1" type="ORF">IHV25_06670</name>
</gene>
<dbReference type="Pfam" id="PF02348">
    <property type="entry name" value="CTP_transf_3"/>
    <property type="match status" value="1"/>
</dbReference>
<protein>
    <submittedName>
        <fullName evidence="1">Pseudaminic acid cytidylyltransferase</fullName>
        <ecNumber evidence="1">2.7.7.81</ecNumber>
    </submittedName>
</protein>
<dbReference type="InterPro" id="IPR050793">
    <property type="entry name" value="CMP-NeuNAc_synthase"/>
</dbReference>
<dbReference type="InterPro" id="IPR020039">
    <property type="entry name" value="PseF"/>
</dbReference>
<dbReference type="InterPro" id="IPR003329">
    <property type="entry name" value="Cytidylyl_trans"/>
</dbReference>
<name>A0A8J6YZF2_9PROT</name>
<dbReference type="EC" id="2.7.7.81" evidence="1"/>
<keyword evidence="1" id="KW-0808">Transferase</keyword>
<proteinExistence type="predicted"/>
<dbReference type="SUPFAM" id="SSF53448">
    <property type="entry name" value="Nucleotide-diphospho-sugar transferases"/>
    <property type="match status" value="1"/>
</dbReference>
<accession>A0A8J6YZF2</accession>
<dbReference type="AlphaFoldDB" id="A0A8J6YZF2"/>
<organism evidence="1 2">
    <name type="scientific">Phaeovibrio sulfidiphilus</name>
    <dbReference type="NCBI Taxonomy" id="1220600"/>
    <lineage>
        <taxon>Bacteria</taxon>
        <taxon>Pseudomonadati</taxon>
        <taxon>Pseudomonadota</taxon>
        <taxon>Alphaproteobacteria</taxon>
        <taxon>Rhodospirillales</taxon>
        <taxon>Rhodospirillaceae</taxon>
        <taxon>Phaeovibrio</taxon>
    </lineage>
</organism>
<dbReference type="InterPro" id="IPR029044">
    <property type="entry name" value="Nucleotide-diphossugar_trans"/>
</dbReference>